<dbReference type="InterPro" id="IPR050399">
    <property type="entry name" value="HPr"/>
</dbReference>
<feature type="domain" description="HPr" evidence="2">
    <location>
        <begin position="2"/>
        <end position="87"/>
    </location>
</feature>
<dbReference type="InterPro" id="IPR035895">
    <property type="entry name" value="HPr-like_sf"/>
</dbReference>
<dbReference type="Gene3D" id="3.30.1340.10">
    <property type="entry name" value="HPr-like"/>
    <property type="match status" value="1"/>
</dbReference>
<dbReference type="PROSITE" id="PS00589">
    <property type="entry name" value="PTS_HPR_SER"/>
    <property type="match status" value="1"/>
</dbReference>
<dbReference type="PANTHER" id="PTHR33705:SF5">
    <property type="entry name" value="HPR-LIKE PROTEIN CRH"/>
    <property type="match status" value="1"/>
</dbReference>
<proteinExistence type="inferred from homology"/>
<name>A0A1G6HUH4_9BACI</name>
<dbReference type="CDD" id="cd00367">
    <property type="entry name" value="PTS-HPr_like"/>
    <property type="match status" value="1"/>
</dbReference>
<evidence type="ECO:0000313" key="3">
    <source>
        <dbReference type="EMBL" id="SDB97967.1"/>
    </source>
</evidence>
<dbReference type="InterPro" id="IPR002114">
    <property type="entry name" value="PTS_HPr_Ser_P_site"/>
</dbReference>
<evidence type="ECO:0000259" key="2">
    <source>
        <dbReference type="PROSITE" id="PS51350"/>
    </source>
</evidence>
<dbReference type="Pfam" id="PF00381">
    <property type="entry name" value="PTS-HPr"/>
    <property type="match status" value="1"/>
</dbReference>
<accession>A0A1G6HUH4</accession>
<dbReference type="PRINTS" id="PR00107">
    <property type="entry name" value="PHOSPHOCPHPR"/>
</dbReference>
<dbReference type="PROSITE" id="PS51350">
    <property type="entry name" value="PTS_HPR_DOM"/>
    <property type="match status" value="1"/>
</dbReference>
<protein>
    <submittedName>
        <fullName evidence="3">Catabolite repression HPr-like protein</fullName>
    </submittedName>
</protein>
<keyword evidence="4" id="KW-1185">Reference proteome</keyword>
<reference evidence="4" key="1">
    <citation type="submission" date="2016-09" db="EMBL/GenBank/DDBJ databases">
        <authorList>
            <person name="Varghese N."/>
            <person name="Submissions S."/>
        </authorList>
    </citation>
    <scope>NUCLEOTIDE SEQUENCE [LARGE SCALE GENOMIC DNA]</scope>
    <source>
        <strain evidence="4">25nlg</strain>
    </source>
</reference>
<dbReference type="AlphaFoldDB" id="A0A1G6HUH4"/>
<dbReference type="STRING" id="1464122.SAMN05421737_104189"/>
<organism evidence="3 4">
    <name type="scientific">Shouchella lonarensis</name>
    <dbReference type="NCBI Taxonomy" id="1464122"/>
    <lineage>
        <taxon>Bacteria</taxon>
        <taxon>Bacillati</taxon>
        <taxon>Bacillota</taxon>
        <taxon>Bacilli</taxon>
        <taxon>Bacillales</taxon>
        <taxon>Bacillaceae</taxon>
        <taxon>Shouchella</taxon>
    </lineage>
</organism>
<comment type="similarity">
    <text evidence="1">Belongs to the HPr family.</text>
</comment>
<dbReference type="Proteomes" id="UP000242662">
    <property type="component" value="Unassembled WGS sequence"/>
</dbReference>
<evidence type="ECO:0000313" key="4">
    <source>
        <dbReference type="Proteomes" id="UP000242662"/>
    </source>
</evidence>
<dbReference type="PANTHER" id="PTHR33705">
    <property type="entry name" value="PHOSPHOCARRIER PROTEIN HPR"/>
    <property type="match status" value="1"/>
</dbReference>
<dbReference type="EMBL" id="FMYM01000004">
    <property type="protein sequence ID" value="SDB97967.1"/>
    <property type="molecule type" value="Genomic_DNA"/>
</dbReference>
<sequence length="87" mass="9053">MMIEKKVTIGLKTGLQARPAAVFVQQANRFVADISLVKGTTTVDAKSIMGLMSLALHQGTTVTLAATGTDAEEAVATLSEYVEGGEV</sequence>
<dbReference type="InterPro" id="IPR000032">
    <property type="entry name" value="HPr-like"/>
</dbReference>
<evidence type="ECO:0000256" key="1">
    <source>
        <dbReference type="ARBA" id="ARBA00010736"/>
    </source>
</evidence>
<dbReference type="SUPFAM" id="SSF55594">
    <property type="entry name" value="HPr-like"/>
    <property type="match status" value="1"/>
</dbReference>
<gene>
    <name evidence="3" type="ORF">SAMN05421737_104189</name>
</gene>
<dbReference type="NCBIfam" id="TIGR01003">
    <property type="entry name" value="PTS_HPr_family"/>
    <property type="match status" value="1"/>
</dbReference>